<evidence type="ECO:0000256" key="2">
    <source>
        <dbReference type="SAM" id="MobiDB-lite"/>
    </source>
</evidence>
<organism evidence="4">
    <name type="scientific">Blastobotrys adeninivorans</name>
    <name type="common">Yeast</name>
    <name type="synonym">Arxula adeninivorans</name>
    <dbReference type="NCBI Taxonomy" id="409370"/>
    <lineage>
        <taxon>Eukaryota</taxon>
        <taxon>Fungi</taxon>
        <taxon>Dikarya</taxon>
        <taxon>Ascomycota</taxon>
        <taxon>Saccharomycotina</taxon>
        <taxon>Dipodascomycetes</taxon>
        <taxon>Dipodascales</taxon>
        <taxon>Trichomonascaceae</taxon>
        <taxon>Blastobotrys</taxon>
    </lineage>
</organism>
<feature type="domain" description="K Homology" evidence="3">
    <location>
        <begin position="397"/>
        <end position="466"/>
    </location>
</feature>
<dbReference type="InterPro" id="IPR036612">
    <property type="entry name" value="KH_dom_type_1_sf"/>
</dbReference>
<dbReference type="PhylomeDB" id="A0A060SZ56"/>
<dbReference type="Gene3D" id="3.30.1370.10">
    <property type="entry name" value="K Homology domain, type 1"/>
    <property type="match status" value="2"/>
</dbReference>
<feature type="compositionally biased region" description="Basic and acidic residues" evidence="2">
    <location>
        <begin position="10"/>
        <end position="25"/>
    </location>
</feature>
<feature type="region of interest" description="Disordered" evidence="2">
    <location>
        <begin position="1"/>
        <end position="48"/>
    </location>
</feature>
<dbReference type="EMBL" id="HG937693">
    <property type="protein sequence ID" value="CDP34150.1"/>
    <property type="molecule type" value="Genomic_DNA"/>
</dbReference>
<reference evidence="4" key="1">
    <citation type="submission" date="2014-02" db="EMBL/GenBank/DDBJ databases">
        <authorList>
            <person name="Genoscope - CEA"/>
        </authorList>
    </citation>
    <scope>NUCLEOTIDE SEQUENCE</scope>
    <source>
        <strain evidence="4">LS3</strain>
    </source>
</reference>
<dbReference type="GO" id="GO:0003723">
    <property type="term" value="F:RNA binding"/>
    <property type="evidence" value="ECO:0007669"/>
    <property type="project" value="UniProtKB-UniRule"/>
</dbReference>
<evidence type="ECO:0000256" key="1">
    <source>
        <dbReference type="PROSITE-ProRule" id="PRU00117"/>
    </source>
</evidence>
<sequence length="881" mass="100057">MSMNASDPRAVSRDGTPREEQEYKNSRHAAQINESMAKRANSSSKPPNSTLCIPLKYTVVTRPISDPELGNNVLFEALPEGHSFWRKYDLRDSGQLEAKLGAREVFDGLPSLRNIVSEIKDESGADSAKLNEERVLENVVTVILAGPLEQVNQDRARVLRNYYTVERREILLEDSIVYDKNDSSRLNPDLCLKLSELADHCVVAISLTDFFDKLPGQQSQSNPREKTHRLYVYGDQDAVAYATTRVRLLLDSLASKFVDSIDLDLSLQPLVCGPNRGNIRNIQTQTRTKVYFADWLPEVFASHSAEKLFESNHNDNQGQQQQKEKDNQQDAPASSDDPDDAQDKVKQEPIDENEEQIPLVEYEPCPSRNLNKIFISGGEANCTLAKAMLKEVIRRTKPIFKDCVISFAKVELLLLRYQREVRRIMEDLGTFIQLPYLGAARSLVRVQGVTSEAVEKTIQRLMMLVTEIYSANYWIHTNRVVGNTLEQPDLNTDLEFLDKIGFASGATIRCIDNTSFDITGDRAGTKRATGMIKALPIWKDYHHQVRFRLELSIEQREFIAGRKNGKILRIMNNSNVWIKFSPFNEYNFYVNLIGDDYNAVIAGIRLLEDELPSEMSFYIPETYHKQVIGAGGLTIQGIMRKYNVFVKFSNGYSPLPNGFCHVRPDNVLIRCPSKNAKNIPAAKQELLETVEERARDHCNTFIRIPRSHRRVLLSERSGFIHEVESKTNTVILFPESEPENDNNDLIEIRGLGNTSEDASRMVKALMPDDYVFKVAYNSRFEEVVNERNPDFYASIVVPFRIALSIETQVYPRPLEDDDGNRYQRVVLSFSQEHSVGLEDVIQALTAYLRDKGMDIIDRGAWKCCCPGTQAQAGLHQGQYCA</sequence>
<gene>
    <name evidence="4" type="ORF">GNLVRS02_ARAD1C05830g</name>
</gene>
<reference evidence="4" key="2">
    <citation type="submission" date="2014-06" db="EMBL/GenBank/DDBJ databases">
        <title>The complete genome of Blastobotrys (Arxula) adeninivorans LS3 - a yeast of biotechnological interest.</title>
        <authorList>
            <person name="Kunze G."/>
            <person name="Gaillardin C."/>
            <person name="Czernicka M."/>
            <person name="Durrens P."/>
            <person name="Martin T."/>
            <person name="Boer E."/>
            <person name="Gabaldon T."/>
            <person name="Cruz J."/>
            <person name="Talla E."/>
            <person name="Marck C."/>
            <person name="Goffeau A."/>
            <person name="Barbe V."/>
            <person name="Baret P."/>
            <person name="Baronian K."/>
            <person name="Beier S."/>
            <person name="Bleykasten C."/>
            <person name="Bode R."/>
            <person name="Casaregola S."/>
            <person name="Despons L."/>
            <person name="Fairhead C."/>
            <person name="Giersberg M."/>
            <person name="Gierski P."/>
            <person name="Hahnel U."/>
            <person name="Hartmann A."/>
            <person name="Jankowska D."/>
            <person name="Jubin C."/>
            <person name="Jung P."/>
            <person name="Lafontaine I."/>
            <person name="Leh-Louis V."/>
            <person name="Lemaire M."/>
            <person name="Marcet-Houben M."/>
            <person name="Mascher M."/>
            <person name="Morel G."/>
            <person name="Richard G.-F."/>
            <person name="Riechen J."/>
            <person name="Sacerdot C."/>
            <person name="Sarkar A."/>
            <person name="Savel G."/>
            <person name="Schacherer J."/>
            <person name="Sherman D."/>
            <person name="Straub M.-L."/>
            <person name="Stein N."/>
            <person name="Thierry A."/>
            <person name="Trautwein-Schult A."/>
            <person name="Westhof E."/>
            <person name="Worch S."/>
            <person name="Dujon B."/>
            <person name="Souciet J.-L."/>
            <person name="Wincker P."/>
            <person name="Scholz U."/>
            <person name="Neuveglise N."/>
        </authorList>
    </citation>
    <scope>NUCLEOTIDE SEQUENCE</scope>
    <source>
        <strain evidence="4">LS3</strain>
    </source>
</reference>
<feature type="domain" description="K Homology" evidence="3">
    <location>
        <begin position="255"/>
        <end position="394"/>
    </location>
</feature>
<dbReference type="Pfam" id="PF24563">
    <property type="entry name" value="KH_Mug60-KHD4"/>
    <property type="match status" value="1"/>
</dbReference>
<feature type="region of interest" description="Disordered" evidence="2">
    <location>
        <begin position="312"/>
        <end position="358"/>
    </location>
</feature>
<accession>A0A060SZ56</accession>
<feature type="domain" description="K Homology" evidence="3">
    <location>
        <begin position="611"/>
        <end position="691"/>
    </location>
</feature>
<dbReference type="InterPro" id="IPR056553">
    <property type="entry name" value="KH_Mug60-KHD4"/>
</dbReference>
<dbReference type="SUPFAM" id="SSF54791">
    <property type="entry name" value="Eukaryotic type KH-domain (KH-domain type I)"/>
    <property type="match status" value="4"/>
</dbReference>
<proteinExistence type="predicted"/>
<dbReference type="Pfam" id="PF00013">
    <property type="entry name" value="KH_1"/>
    <property type="match status" value="1"/>
</dbReference>
<dbReference type="InterPro" id="IPR004087">
    <property type="entry name" value="KH_dom"/>
</dbReference>
<keyword evidence="1" id="KW-0694">RNA-binding</keyword>
<name>A0A060SZ56_BLAAD</name>
<feature type="domain" description="K Homology" evidence="3">
    <location>
        <begin position="696"/>
        <end position="767"/>
    </location>
</feature>
<dbReference type="AlphaFoldDB" id="A0A060SZ56"/>
<dbReference type="SMART" id="SM00322">
    <property type="entry name" value="KH"/>
    <property type="match status" value="4"/>
</dbReference>
<evidence type="ECO:0000313" key="4">
    <source>
        <dbReference type="EMBL" id="CDP34150.1"/>
    </source>
</evidence>
<dbReference type="PROSITE" id="PS50084">
    <property type="entry name" value="KH_TYPE_1"/>
    <property type="match status" value="1"/>
</dbReference>
<evidence type="ECO:0000259" key="3">
    <source>
        <dbReference type="SMART" id="SM00322"/>
    </source>
</evidence>
<protein>
    <submittedName>
        <fullName evidence="4">ARAD1C05830p</fullName>
    </submittedName>
</protein>
<dbReference type="InterPro" id="IPR004088">
    <property type="entry name" value="KH_dom_type_1"/>
</dbReference>
<dbReference type="CDD" id="cd22453">
    <property type="entry name" value="KH-I_MUG60_like"/>
    <property type="match status" value="1"/>
</dbReference>